<feature type="transmembrane region" description="Helical" evidence="1">
    <location>
        <begin position="257"/>
        <end position="282"/>
    </location>
</feature>
<reference evidence="2" key="1">
    <citation type="submission" date="2021-02" db="EMBL/GenBank/DDBJ databases">
        <authorList>
            <person name="Dougan E. K."/>
            <person name="Rhodes N."/>
            <person name="Thang M."/>
            <person name="Chan C."/>
        </authorList>
    </citation>
    <scope>NUCLEOTIDE SEQUENCE</scope>
</reference>
<feature type="transmembrane region" description="Helical" evidence="1">
    <location>
        <begin position="500"/>
        <end position="519"/>
    </location>
</feature>
<evidence type="ECO:0000313" key="3">
    <source>
        <dbReference type="Proteomes" id="UP000601435"/>
    </source>
</evidence>
<accession>A0A813AM64</accession>
<feature type="transmembrane region" description="Helical" evidence="1">
    <location>
        <begin position="65"/>
        <end position="86"/>
    </location>
</feature>
<dbReference type="OrthoDB" id="2157530at2759"/>
<dbReference type="EMBL" id="CAJNJA010061298">
    <property type="protein sequence ID" value="CAE7873319.1"/>
    <property type="molecule type" value="Genomic_DNA"/>
</dbReference>
<dbReference type="InterPro" id="IPR035897">
    <property type="entry name" value="Toll_tir_struct_dom_sf"/>
</dbReference>
<dbReference type="AlphaFoldDB" id="A0A813AM64"/>
<comment type="caution">
    <text evidence="2">The sequence shown here is derived from an EMBL/GenBank/DDBJ whole genome shotgun (WGS) entry which is preliminary data.</text>
</comment>
<feature type="transmembrane region" description="Helical" evidence="1">
    <location>
        <begin position="203"/>
        <end position="225"/>
    </location>
</feature>
<keyword evidence="1" id="KW-0472">Membrane</keyword>
<evidence type="ECO:0000256" key="1">
    <source>
        <dbReference type="SAM" id="Phobius"/>
    </source>
</evidence>
<dbReference type="SUPFAM" id="SSF52200">
    <property type="entry name" value="Toll/Interleukin receptor TIR domain"/>
    <property type="match status" value="1"/>
</dbReference>
<feature type="transmembrane region" description="Helical" evidence="1">
    <location>
        <begin position="423"/>
        <end position="444"/>
    </location>
</feature>
<protein>
    <submittedName>
        <fullName evidence="2">GpmA protein</fullName>
    </submittedName>
</protein>
<proteinExistence type="predicted"/>
<dbReference type="Proteomes" id="UP000601435">
    <property type="component" value="Unassembled WGS sequence"/>
</dbReference>
<organism evidence="2 3">
    <name type="scientific">Symbiodinium necroappetens</name>
    <dbReference type="NCBI Taxonomy" id="1628268"/>
    <lineage>
        <taxon>Eukaryota</taxon>
        <taxon>Sar</taxon>
        <taxon>Alveolata</taxon>
        <taxon>Dinophyceae</taxon>
        <taxon>Suessiales</taxon>
        <taxon>Symbiodiniaceae</taxon>
        <taxon>Symbiodinium</taxon>
    </lineage>
</organism>
<sequence>MTGFGIIFRDALDALLIAGGSSNTRFPTMDQVQHAGEALFEASSETDHVDVFIGHSWSASRWSKFLALCLFFNLEAAIRCACGAWFVFATTLVGWGGVTGLGGSYLILPCLVYLPIAVFFVVFFLRQQLFEGRQSYSVWVDRLCIHQTDMDRKAEQIAALPVFVMHSSRMLILWDETYFERKWCSLELATFARHVGTEQIDVLPLWLAPWLLNSILMEVVSLTIYDLLNRALPRTTVDQAMEEEEPVLGRNAAVLKFAAVTLSLMISGMVYAPLALPSFFSFRRKIQNHQLMLRQMANFDVRAAKCTLPSDIETIEQHVEDLFKNDAAQRGSSRMVGEVDDGEVLLPTLAAADDPLGCFNAYVRGTLHSFVLSQIGDELYVSRRTCLIALLPMIFYSSVNVLGCDNGPCETSGPAAGYTSVTTYMISSSTGWVILILLALPLAYPVLLRLVRCAMSYGHGSARFCAALLCPMAFCYSYTWAGLAGAALVCVVQNYSHTQLIIFLLVLATLVAQNLWFFAGDTRAGSNPLSCRCIKRKTTGYEALGSSGTADVSHGLISQYL</sequence>
<evidence type="ECO:0000313" key="2">
    <source>
        <dbReference type="EMBL" id="CAE7873319.1"/>
    </source>
</evidence>
<gene>
    <name evidence="2" type="primary">gpmA</name>
    <name evidence="2" type="ORF">SNEC2469_LOCUS28328</name>
</gene>
<feature type="transmembrane region" description="Helical" evidence="1">
    <location>
        <begin position="385"/>
        <end position="403"/>
    </location>
</feature>
<feature type="transmembrane region" description="Helical" evidence="1">
    <location>
        <begin position="106"/>
        <end position="125"/>
    </location>
</feature>
<feature type="transmembrane region" description="Helical" evidence="1">
    <location>
        <begin position="464"/>
        <end position="488"/>
    </location>
</feature>
<name>A0A813AM64_9DINO</name>
<keyword evidence="1" id="KW-1133">Transmembrane helix</keyword>
<keyword evidence="1" id="KW-0812">Transmembrane</keyword>
<keyword evidence="3" id="KW-1185">Reference proteome</keyword>